<dbReference type="PROSITE" id="PS50026">
    <property type="entry name" value="EGF_3"/>
    <property type="match status" value="5"/>
</dbReference>
<dbReference type="PANTHER" id="PTHR24042:SF5">
    <property type="entry name" value="EGF-LIKE CALCIUM-BINDING DOMAIN-CONTAINING PROTEIN"/>
    <property type="match status" value="1"/>
</dbReference>
<keyword evidence="1 7" id="KW-0245">EGF-like domain</keyword>
<reference evidence="10" key="1">
    <citation type="submission" date="2007-03" db="EMBL/GenBank/DDBJ databases">
        <title>Annotation of Culex pipiens quinquefasciatus.</title>
        <authorList>
            <consortium name="The Broad Institute Genome Sequencing Platform"/>
            <person name="Atkinson P.W."/>
            <person name="Hemingway J."/>
            <person name="Christensen B.M."/>
            <person name="Higgs S."/>
            <person name="Kodira C."/>
            <person name="Hannick L."/>
            <person name="Megy K."/>
            <person name="O'Leary S."/>
            <person name="Pearson M."/>
            <person name="Haas B.J."/>
            <person name="Mauceli E."/>
            <person name="Wortman J.R."/>
            <person name="Lee N.H."/>
            <person name="Guigo R."/>
            <person name="Stanke M."/>
            <person name="Alvarado L."/>
            <person name="Amedeo P."/>
            <person name="Antoine C.H."/>
            <person name="Arensburger P."/>
            <person name="Bidwell S.L."/>
            <person name="Crawford M."/>
            <person name="Camaro F."/>
            <person name="Devon K."/>
            <person name="Engels R."/>
            <person name="Hammond M."/>
            <person name="Howarth C."/>
            <person name="Koehrsen M."/>
            <person name="Lawson D."/>
            <person name="Montgomery P."/>
            <person name="Nene V."/>
            <person name="Nusbaum C."/>
            <person name="Puiu D."/>
            <person name="Romero-Severson J."/>
            <person name="Severson D.W."/>
            <person name="Shumway M."/>
            <person name="Sisk P."/>
            <person name="Stolte C."/>
            <person name="Zeng Q."/>
            <person name="Eisenstadt E."/>
            <person name="Fraser-Liggett C."/>
            <person name="Strausberg R."/>
            <person name="Galagan J."/>
            <person name="Birren B."/>
            <person name="Collins F.H."/>
        </authorList>
    </citation>
    <scope>NUCLEOTIDE SEQUENCE [LARGE SCALE GENOMIC DNA]</scope>
    <source>
        <strain evidence="10">JHB</strain>
    </source>
</reference>
<feature type="domain" description="EGF-like" evidence="8">
    <location>
        <begin position="315"/>
        <end position="354"/>
    </location>
</feature>
<dbReference type="SUPFAM" id="SSF57196">
    <property type="entry name" value="EGF/Laminin"/>
    <property type="match status" value="1"/>
</dbReference>
<keyword evidence="2" id="KW-0732">Signal</keyword>
<dbReference type="eggNOG" id="KOG1217">
    <property type="taxonomic scope" value="Eukaryota"/>
</dbReference>
<dbReference type="InterPro" id="IPR001881">
    <property type="entry name" value="EGF-like_Ca-bd_dom"/>
</dbReference>
<dbReference type="Pfam" id="PF00093">
    <property type="entry name" value="VWC"/>
    <property type="match status" value="3"/>
</dbReference>
<dbReference type="SMART" id="SM00210">
    <property type="entry name" value="TSPN"/>
    <property type="match status" value="1"/>
</dbReference>
<dbReference type="SUPFAM" id="SSF49899">
    <property type="entry name" value="Concanavalin A-like lectins/glucanases"/>
    <property type="match status" value="1"/>
</dbReference>
<keyword evidence="10" id="KW-0418">Kinase</keyword>
<evidence type="ECO:0000256" key="1">
    <source>
        <dbReference type="ARBA" id="ARBA00022536"/>
    </source>
</evidence>
<name>B0WZV1_CULQU</name>
<dbReference type="GO" id="GO:0005509">
    <property type="term" value="F:calcium ion binding"/>
    <property type="evidence" value="ECO:0007669"/>
    <property type="project" value="InterPro"/>
</dbReference>
<feature type="disulfide bond" evidence="7">
    <location>
        <begin position="444"/>
        <end position="454"/>
    </location>
</feature>
<dbReference type="VEuPathDB" id="VectorBase:CQUJHB018145"/>
<feature type="domain" description="EGF-like" evidence="8">
    <location>
        <begin position="442"/>
        <end position="472"/>
    </location>
</feature>
<dbReference type="InterPro" id="IPR001791">
    <property type="entry name" value="Laminin_G"/>
</dbReference>
<feature type="disulfide bond" evidence="7">
    <location>
        <begin position="462"/>
        <end position="471"/>
    </location>
</feature>
<dbReference type="Pfam" id="PF12947">
    <property type="entry name" value="EGF_3"/>
    <property type="match status" value="2"/>
</dbReference>
<dbReference type="InterPro" id="IPR013320">
    <property type="entry name" value="ConA-like_dom_sf"/>
</dbReference>
<gene>
    <name evidence="11" type="primary">6045583</name>
    <name evidence="10" type="ORF">CpipJ_CPIJ012874</name>
</gene>
<comment type="caution">
    <text evidence="7">Lacks conserved residue(s) required for the propagation of feature annotation.</text>
</comment>
<evidence type="ECO:0000313" key="12">
    <source>
        <dbReference type="Proteomes" id="UP000002320"/>
    </source>
</evidence>
<dbReference type="SUPFAM" id="SSF57603">
    <property type="entry name" value="FnI-like domain"/>
    <property type="match status" value="3"/>
</dbReference>
<evidence type="ECO:0000259" key="9">
    <source>
        <dbReference type="PROSITE" id="PS50184"/>
    </source>
</evidence>
<dbReference type="GO" id="GO:0048513">
    <property type="term" value="P:animal organ development"/>
    <property type="evidence" value="ECO:0007669"/>
    <property type="project" value="UniProtKB-ARBA"/>
</dbReference>
<dbReference type="InterPro" id="IPR001007">
    <property type="entry name" value="VWF_dom"/>
</dbReference>
<dbReference type="InterPro" id="IPR000742">
    <property type="entry name" value="EGF"/>
</dbReference>
<dbReference type="AlphaFoldDB" id="B0WZV1"/>
<dbReference type="Proteomes" id="UP000002320">
    <property type="component" value="Unassembled WGS sequence"/>
</dbReference>
<evidence type="ECO:0000256" key="4">
    <source>
        <dbReference type="ARBA" id="ARBA00022837"/>
    </source>
</evidence>
<keyword evidence="10" id="KW-0808">Transferase</keyword>
<evidence type="ECO:0000259" key="8">
    <source>
        <dbReference type="PROSITE" id="PS50026"/>
    </source>
</evidence>
<dbReference type="VEuPathDB" id="VectorBase:CPIJ012874"/>
<dbReference type="Gene3D" id="2.60.120.200">
    <property type="match status" value="1"/>
</dbReference>
<dbReference type="InterPro" id="IPR024731">
    <property type="entry name" value="NELL2-like_EGF"/>
</dbReference>
<dbReference type="GO" id="GO:0005615">
    <property type="term" value="C:extracellular space"/>
    <property type="evidence" value="ECO:0007669"/>
    <property type="project" value="TreeGrafter"/>
</dbReference>
<dbReference type="Gene3D" id="6.20.200.20">
    <property type="match status" value="3"/>
</dbReference>
<dbReference type="SMART" id="SM00214">
    <property type="entry name" value="VWC"/>
    <property type="match status" value="4"/>
</dbReference>
<evidence type="ECO:0000256" key="2">
    <source>
        <dbReference type="ARBA" id="ARBA00022729"/>
    </source>
</evidence>
<feature type="domain" description="VWFC" evidence="9">
    <location>
        <begin position="622"/>
        <end position="682"/>
    </location>
</feature>
<dbReference type="GO" id="GO:0030154">
    <property type="term" value="P:cell differentiation"/>
    <property type="evidence" value="ECO:0007669"/>
    <property type="project" value="UniProtKB-ARBA"/>
</dbReference>
<keyword evidence="3" id="KW-0677">Repeat</keyword>
<dbReference type="OMA" id="ATCECKT"/>
<dbReference type="GO" id="GO:0008201">
    <property type="term" value="F:heparin binding"/>
    <property type="evidence" value="ECO:0007669"/>
    <property type="project" value="TreeGrafter"/>
</dbReference>
<evidence type="ECO:0000313" key="11">
    <source>
        <dbReference type="EnsemblMetazoa" id="CPIJ012874-PA"/>
    </source>
</evidence>
<dbReference type="SMART" id="SM00181">
    <property type="entry name" value="EGF"/>
    <property type="match status" value="5"/>
</dbReference>
<dbReference type="Gene3D" id="2.10.25.10">
    <property type="entry name" value="Laminin"/>
    <property type="match status" value="6"/>
</dbReference>
<dbReference type="InterPro" id="IPR000152">
    <property type="entry name" value="EGF-type_Asp/Asn_hydroxyl_site"/>
</dbReference>
<dbReference type="FunFam" id="2.10.25.10:FF:000038">
    <property type="entry name" value="Fibrillin 2"/>
    <property type="match status" value="3"/>
</dbReference>
<sequence length="734" mass="81397">MKRTADFTFAVVLKQEQANSGTIVSFSNGNNRYLELQSSGRRDEIRFHYTHITAAGEPLMRYESFPYRLADDAEHKVALTVSGTEVQLYIDCHPLYKRVMHFLPDRNFSASNMQLFVGQRNSNSHYLFKGDLKDLRIITGPYGYLSQCELMDAQCPTCGQFLEYEKTLAKFQQSLLSLQVQLVAAENRITHLEKCDCKKSCLIDGTSKDDGDIWDIGCSQCKCESGVVTCGPRPCPEVKCKHPVLEKGACCPKCLKNCYINKKDYEHGDKQILGCRNCSCIDGNMLCDMLQCPELKCPPEQQLSVTDECCKFCQGVDYCSKGHACHTNATCLNLNTKYTCTCRSGFHGDGYECSDIDECAQQGGLNGNHCHLNTRCVNTFGSYVCECVAGYRRLDKFNCVEVDECKSGEHSCHEHADCSNTAGSYHCRCQPGYEGDGYDCKPVCNQTCLNGGECRAPGVCTCRAGYVGESCEKDLDECATGVHRCKETTNCVNMPGWYYCKCKPGFETKGKDCVDIDECYLNTHSCHPTARCVNTQGHFELVATVAATVRSGAASNCRLSCMFEDSEIPDGGQISPRNQPCKVCTCSRGVISCVEPPCNCSRWQERGSGARDLCCPQCDPKESCQHQELKHVTFRSGEQWIYQCQTCECLYGEFDCWRLECPPLTCDNPLPMGRGDCCPRCPDDMCGLENATATIGSGGSGASLPCLYEQHIYASGQTFKYPSRECATCSCKVS</sequence>
<dbReference type="CDD" id="cd00054">
    <property type="entry name" value="EGF_CA"/>
    <property type="match status" value="4"/>
</dbReference>
<dbReference type="EMBL" id="DS232218">
    <property type="protein sequence ID" value="EDS37776.1"/>
    <property type="molecule type" value="Genomic_DNA"/>
</dbReference>
<feature type="domain" description="EGF-like" evidence="8">
    <location>
        <begin position="401"/>
        <end position="441"/>
    </location>
</feature>
<keyword evidence="4" id="KW-0106">Calcium</keyword>
<dbReference type="EnsemblMetazoa" id="CPIJ012874-RA">
    <property type="protein sequence ID" value="CPIJ012874-PA"/>
    <property type="gene ID" value="CPIJ012874"/>
</dbReference>
<dbReference type="InterPro" id="IPR018097">
    <property type="entry name" value="EGF_Ca-bd_CS"/>
</dbReference>
<keyword evidence="6" id="KW-0325">Glycoprotein</keyword>
<dbReference type="HOGENOM" id="CLU_006887_0_0_1"/>
<dbReference type="PROSITE" id="PS01208">
    <property type="entry name" value="VWFC_1"/>
    <property type="match status" value="3"/>
</dbReference>
<keyword evidence="5 7" id="KW-1015">Disulfide bond</keyword>
<proteinExistence type="predicted"/>
<dbReference type="PROSITE" id="PS00010">
    <property type="entry name" value="ASX_HYDROXYL"/>
    <property type="match status" value="4"/>
</dbReference>
<dbReference type="PROSITE" id="PS00022">
    <property type="entry name" value="EGF_1"/>
    <property type="match status" value="1"/>
</dbReference>
<evidence type="ECO:0000256" key="5">
    <source>
        <dbReference type="ARBA" id="ARBA00023157"/>
    </source>
</evidence>
<dbReference type="InterPro" id="IPR048287">
    <property type="entry name" value="TSPN-like_N"/>
</dbReference>
<dbReference type="PROSITE" id="PS01186">
    <property type="entry name" value="EGF_2"/>
    <property type="match status" value="5"/>
</dbReference>
<keyword evidence="12" id="KW-1185">Reference proteome</keyword>
<feature type="domain" description="EGF-like" evidence="8">
    <location>
        <begin position="355"/>
        <end position="400"/>
    </location>
</feature>
<dbReference type="SMART" id="SM00282">
    <property type="entry name" value="LamG"/>
    <property type="match status" value="1"/>
</dbReference>
<dbReference type="KEGG" id="cqu:CpipJ_CPIJ012874"/>
<dbReference type="SMART" id="SM00179">
    <property type="entry name" value="EGF_CA"/>
    <property type="match status" value="5"/>
</dbReference>
<reference evidence="11" key="2">
    <citation type="submission" date="2020-05" db="UniProtKB">
        <authorList>
            <consortium name="EnsemblMetazoa"/>
        </authorList>
    </citation>
    <scope>IDENTIFICATION</scope>
    <source>
        <strain evidence="11">JHB</strain>
    </source>
</reference>
<dbReference type="SUPFAM" id="SSF57184">
    <property type="entry name" value="Growth factor receptor domain"/>
    <property type="match status" value="1"/>
</dbReference>
<evidence type="ECO:0000256" key="3">
    <source>
        <dbReference type="ARBA" id="ARBA00022737"/>
    </source>
</evidence>
<feature type="domain" description="VWFC" evidence="9">
    <location>
        <begin position="256"/>
        <end position="314"/>
    </location>
</feature>
<dbReference type="Pfam" id="PF07645">
    <property type="entry name" value="EGF_CA"/>
    <property type="match status" value="3"/>
</dbReference>
<evidence type="ECO:0000256" key="7">
    <source>
        <dbReference type="PROSITE-ProRule" id="PRU00076"/>
    </source>
</evidence>
<dbReference type="GO" id="GO:0009653">
    <property type="term" value="P:anatomical structure morphogenesis"/>
    <property type="evidence" value="ECO:0007669"/>
    <property type="project" value="UniProtKB-ARBA"/>
</dbReference>
<dbReference type="PANTHER" id="PTHR24042">
    <property type="entry name" value="NEL HOMOLOG"/>
    <property type="match status" value="1"/>
</dbReference>
<accession>B0WZV1</accession>
<dbReference type="InterPro" id="IPR009030">
    <property type="entry name" value="Growth_fac_rcpt_cys_sf"/>
</dbReference>
<dbReference type="InParanoid" id="B0WZV1"/>
<feature type="domain" description="VWFC" evidence="9">
    <location>
        <begin position="199"/>
        <end position="255"/>
    </location>
</feature>
<feature type="domain" description="EGF-like" evidence="8">
    <location>
        <begin position="474"/>
        <end position="514"/>
    </location>
</feature>
<dbReference type="InterPro" id="IPR049883">
    <property type="entry name" value="NOTCH1_EGF-like"/>
</dbReference>
<dbReference type="PROSITE" id="PS01187">
    <property type="entry name" value="EGF_CA"/>
    <property type="match status" value="2"/>
</dbReference>
<protein>
    <submittedName>
        <fullName evidence="10">Kinase c-binding protein nell1</fullName>
    </submittedName>
</protein>
<dbReference type="OrthoDB" id="283575at2759"/>
<dbReference type="GO" id="GO:0016301">
    <property type="term" value="F:kinase activity"/>
    <property type="evidence" value="ECO:0007669"/>
    <property type="project" value="UniProtKB-KW"/>
</dbReference>
<organism>
    <name type="scientific">Culex quinquefasciatus</name>
    <name type="common">Southern house mosquito</name>
    <name type="synonym">Culex pungens</name>
    <dbReference type="NCBI Taxonomy" id="7176"/>
    <lineage>
        <taxon>Eukaryota</taxon>
        <taxon>Metazoa</taxon>
        <taxon>Ecdysozoa</taxon>
        <taxon>Arthropoda</taxon>
        <taxon>Hexapoda</taxon>
        <taxon>Insecta</taxon>
        <taxon>Pterygota</taxon>
        <taxon>Neoptera</taxon>
        <taxon>Endopterygota</taxon>
        <taxon>Diptera</taxon>
        <taxon>Nematocera</taxon>
        <taxon>Culicoidea</taxon>
        <taxon>Culicidae</taxon>
        <taxon>Culicinae</taxon>
        <taxon>Culicini</taxon>
        <taxon>Culex</taxon>
        <taxon>Culex</taxon>
    </lineage>
</organism>
<dbReference type="InterPro" id="IPR051586">
    <property type="entry name" value="PKC-binding_NELL"/>
</dbReference>
<dbReference type="Pfam" id="PF13385">
    <property type="entry name" value="Laminin_G_3"/>
    <property type="match status" value="1"/>
</dbReference>
<dbReference type="STRING" id="7176.B0WZV1"/>
<dbReference type="PROSITE" id="PS50184">
    <property type="entry name" value="VWFC_2"/>
    <property type="match status" value="3"/>
</dbReference>
<evidence type="ECO:0000256" key="6">
    <source>
        <dbReference type="ARBA" id="ARBA00023180"/>
    </source>
</evidence>
<evidence type="ECO:0000313" key="10">
    <source>
        <dbReference type="EMBL" id="EDS37776.1"/>
    </source>
</evidence>